<evidence type="ECO:0000313" key="4">
    <source>
        <dbReference type="Proteomes" id="UP000239899"/>
    </source>
</evidence>
<feature type="transmembrane region" description="Helical" evidence="2">
    <location>
        <begin position="121"/>
        <end position="143"/>
    </location>
</feature>
<keyword evidence="2" id="KW-0812">Transmembrane</keyword>
<sequence length="361" mass="37745">MQPMWPRVSSSWQRHVQAARAEQDSGLLDALALVVIAVGLLRFWAVLSAADVAFLLAMAAASAVLLAWRRAVPGSARSFARHRELPAVVLRVAIAASPTAWKVTRQTLGGVPPYSSGSGGWNLAVFALSLGFCSFAATANVLALARPVRLALHAPTQALVMLCIWWHNAAICESPALQHPAAQQATAATYSALTALVRLGNPLTLPPALARHGPAGQCSAVLALAELLLGFLAPTLLLAASEAELYQRWKRAWLKWQKQQLGESSGSGGSGGGGDNAGGSSSSQMPAAAAGPQVEPPNQPPSQLHSDLFPCLRPPSKGAACLYDLLSRHPFTEPNDVVIAALTALLLLGAAWQAILAVTPM</sequence>
<protein>
    <submittedName>
        <fullName evidence="3">Uncharacterized protein</fullName>
    </submittedName>
</protein>
<feature type="transmembrane region" description="Helical" evidence="2">
    <location>
        <begin position="337"/>
        <end position="358"/>
    </location>
</feature>
<keyword evidence="2" id="KW-1133">Transmembrane helix</keyword>
<keyword evidence="2" id="KW-0472">Membrane</keyword>
<organism evidence="3 4">
    <name type="scientific">Chlorella sorokiniana</name>
    <name type="common">Freshwater green alga</name>
    <dbReference type="NCBI Taxonomy" id="3076"/>
    <lineage>
        <taxon>Eukaryota</taxon>
        <taxon>Viridiplantae</taxon>
        <taxon>Chlorophyta</taxon>
        <taxon>core chlorophytes</taxon>
        <taxon>Trebouxiophyceae</taxon>
        <taxon>Chlorellales</taxon>
        <taxon>Chlorellaceae</taxon>
        <taxon>Chlorella clade</taxon>
        <taxon>Chlorella</taxon>
    </lineage>
</organism>
<feature type="compositionally biased region" description="Gly residues" evidence="1">
    <location>
        <begin position="265"/>
        <end position="277"/>
    </location>
</feature>
<feature type="transmembrane region" description="Helical" evidence="2">
    <location>
        <begin position="27"/>
        <end position="46"/>
    </location>
</feature>
<evidence type="ECO:0000313" key="3">
    <source>
        <dbReference type="EMBL" id="PRW50887.1"/>
    </source>
</evidence>
<evidence type="ECO:0000256" key="2">
    <source>
        <dbReference type="SAM" id="Phobius"/>
    </source>
</evidence>
<keyword evidence="4" id="KW-1185">Reference proteome</keyword>
<feature type="region of interest" description="Disordered" evidence="1">
    <location>
        <begin position="262"/>
        <end position="308"/>
    </location>
</feature>
<gene>
    <name evidence="3" type="ORF">C2E21_5660</name>
</gene>
<comment type="caution">
    <text evidence="3">The sequence shown here is derived from an EMBL/GenBank/DDBJ whole genome shotgun (WGS) entry which is preliminary data.</text>
</comment>
<evidence type="ECO:0000256" key="1">
    <source>
        <dbReference type="SAM" id="MobiDB-lite"/>
    </source>
</evidence>
<dbReference type="Proteomes" id="UP000239899">
    <property type="component" value="Unassembled WGS sequence"/>
</dbReference>
<dbReference type="AlphaFoldDB" id="A0A2P6TNH4"/>
<name>A0A2P6TNH4_CHLSO</name>
<reference evidence="3 4" key="1">
    <citation type="journal article" date="2018" name="Plant J.">
        <title>Genome sequences of Chlorella sorokiniana UTEX 1602 and Micractinium conductrix SAG 241.80: implications to maltose excretion by a green alga.</title>
        <authorList>
            <person name="Arriola M.B."/>
            <person name="Velmurugan N."/>
            <person name="Zhang Y."/>
            <person name="Plunkett M.H."/>
            <person name="Hondzo H."/>
            <person name="Barney B.M."/>
        </authorList>
    </citation>
    <scope>NUCLEOTIDE SEQUENCE [LARGE SCALE GENOMIC DNA]</scope>
    <source>
        <strain evidence="4">UTEX 1602</strain>
    </source>
</reference>
<proteinExistence type="predicted"/>
<accession>A0A2P6TNH4</accession>
<dbReference type="EMBL" id="LHPG02000010">
    <property type="protein sequence ID" value="PRW50887.1"/>
    <property type="molecule type" value="Genomic_DNA"/>
</dbReference>
<feature type="transmembrane region" description="Helical" evidence="2">
    <location>
        <begin position="52"/>
        <end position="72"/>
    </location>
</feature>